<dbReference type="InterPro" id="IPR006145">
    <property type="entry name" value="PsdUridine_synth_RsuA/RluA"/>
</dbReference>
<dbReference type="InterPro" id="IPR057027">
    <property type="entry name" value="TPR_mt"/>
</dbReference>
<comment type="caution">
    <text evidence="1">The sequence shown here is derived from an EMBL/GenBank/DDBJ whole genome shotgun (WGS) entry which is preliminary data.</text>
</comment>
<dbReference type="PROSITE" id="PS51375">
    <property type="entry name" value="PPR"/>
    <property type="match status" value="5"/>
</dbReference>
<dbReference type="Gene3D" id="3.30.2350.10">
    <property type="entry name" value="Pseudouridine synthase"/>
    <property type="match status" value="1"/>
</dbReference>
<gene>
    <name evidence="1" type="ORF">SCF082_LOCUS6121</name>
</gene>
<protein>
    <submittedName>
        <fullName evidence="1">Chloroplastic</fullName>
    </submittedName>
</protein>
<dbReference type="Proteomes" id="UP001642464">
    <property type="component" value="Unassembled WGS sequence"/>
</dbReference>
<dbReference type="Gene3D" id="1.25.40.10">
    <property type="entry name" value="Tetratricopeptide repeat domain"/>
    <property type="match status" value="3"/>
</dbReference>
<evidence type="ECO:0000313" key="1">
    <source>
        <dbReference type="EMBL" id="CAK8999578.1"/>
    </source>
</evidence>
<name>A0ABP0IB81_9DINO</name>
<keyword evidence="2" id="KW-1185">Reference proteome</keyword>
<dbReference type="PANTHER" id="PTHR47936">
    <property type="entry name" value="PPR_LONG DOMAIN-CONTAINING PROTEIN"/>
    <property type="match status" value="1"/>
</dbReference>
<dbReference type="InterPro" id="IPR002885">
    <property type="entry name" value="PPR_rpt"/>
</dbReference>
<sequence>MMAGRPDVQEVRDCSKISWEAALSILARTWAKKCLLDTKMIGPVLSASARSHQWRVALALLGIPMKSPPGEIAFNSVANACEKSGEWQQTIAVVATMSDIRLATDSFSYCTMMSALCKGQKWKEVLLVYKQLEEKGIEKNTILCGAAINACAKGHLWNMASKLLASMADEQIQRSLVTFSSVISAFSASACWTRALEILQEMERKSLVYPDQIAFSALIAACGNASQWKEALTLFLEMTSRGMRSDAVSVCAVISACEKAMQWEAAIDLLWSQSRIGADLNCASYAACISACANAGEWVPACQILEDLLASKAKLDAFPFSAAIAACSRQWEVATSILEEMPLHRVTKDSVCYTAAISTCANSNEWRIALELLRKMLAEDLQANAFTYSAAMNACELTGHWEEALDLLHDMQHRKVLEDGMHVGAVTGAVLRRLGRAAAVDCLTAICGDSAESRGDTRSVNVKLELCGVKVICNADGLVAVSKPSGVLTEDVLADAIHHFGPVTCISRLDAPTSGVLPIAIGAEQCSTARWFKAQFAAHLVKKEYLCLCHGPHEQAGAEGSITSPLLVMAGSKGSSARTVCDERGQEAMTAYQVLARYTLQELPGDVSEPRDDMMSYTLFWAMPQTGRMHQIRIHMASIGHPIVGDRQYGICVPAWCPRLFLHCQQLELLDWHGQELRIEAPLPTELRAVLEHLETSSAKSTVSYCWECAVHSTSASGGVQQNCVLAPVCA</sequence>
<proteinExistence type="predicted"/>
<organism evidence="1 2">
    <name type="scientific">Durusdinium trenchii</name>
    <dbReference type="NCBI Taxonomy" id="1381693"/>
    <lineage>
        <taxon>Eukaryota</taxon>
        <taxon>Sar</taxon>
        <taxon>Alveolata</taxon>
        <taxon>Dinophyceae</taxon>
        <taxon>Suessiales</taxon>
        <taxon>Symbiodiniaceae</taxon>
        <taxon>Durusdinium</taxon>
    </lineage>
</organism>
<dbReference type="InterPro" id="IPR020103">
    <property type="entry name" value="PsdUridine_synth_cat_dom_sf"/>
</dbReference>
<dbReference type="Pfam" id="PF01535">
    <property type="entry name" value="PPR"/>
    <property type="match status" value="3"/>
</dbReference>
<dbReference type="InterPro" id="IPR011990">
    <property type="entry name" value="TPR-like_helical_dom_sf"/>
</dbReference>
<dbReference type="Pfam" id="PF23276">
    <property type="entry name" value="TPR_24"/>
    <property type="match status" value="1"/>
</dbReference>
<dbReference type="CDD" id="cd02869">
    <property type="entry name" value="PseudoU_synth_RluA_like"/>
    <property type="match status" value="1"/>
</dbReference>
<dbReference type="Pfam" id="PF00849">
    <property type="entry name" value="PseudoU_synth_2"/>
    <property type="match status" value="1"/>
</dbReference>
<dbReference type="PANTHER" id="PTHR47936:SF1">
    <property type="entry name" value="PENTATRICOPEPTIDE REPEAT-CONTAINING PROTEIN GUN1, CHLOROPLASTIC"/>
    <property type="match status" value="1"/>
</dbReference>
<evidence type="ECO:0000313" key="2">
    <source>
        <dbReference type="Proteomes" id="UP001642464"/>
    </source>
</evidence>
<reference evidence="1 2" key="1">
    <citation type="submission" date="2024-02" db="EMBL/GenBank/DDBJ databases">
        <authorList>
            <person name="Chen Y."/>
            <person name="Shah S."/>
            <person name="Dougan E. K."/>
            <person name="Thang M."/>
            <person name="Chan C."/>
        </authorList>
    </citation>
    <scope>NUCLEOTIDE SEQUENCE [LARGE SCALE GENOMIC DNA]</scope>
</reference>
<dbReference type="NCBIfam" id="TIGR00756">
    <property type="entry name" value="PPR"/>
    <property type="match status" value="4"/>
</dbReference>
<accession>A0ABP0IB81</accession>
<dbReference type="EMBL" id="CAXAMM010003337">
    <property type="protein sequence ID" value="CAK8999578.1"/>
    <property type="molecule type" value="Genomic_DNA"/>
</dbReference>
<dbReference type="SUPFAM" id="SSF55120">
    <property type="entry name" value="Pseudouridine synthase"/>
    <property type="match status" value="1"/>
</dbReference>